<dbReference type="EMBL" id="SNSC02000013">
    <property type="protein sequence ID" value="TID18844.1"/>
    <property type="molecule type" value="Genomic_DNA"/>
</dbReference>
<feature type="transmembrane region" description="Helical" evidence="1">
    <location>
        <begin position="152"/>
        <end position="171"/>
    </location>
</feature>
<reference evidence="2 3" key="1">
    <citation type="submission" date="2019-04" db="EMBL/GenBank/DDBJ databases">
        <title>High contiguity whole genome sequence and gene annotation resource for two Venturia nashicola isolates.</title>
        <authorList>
            <person name="Prokchorchik M."/>
            <person name="Won K."/>
            <person name="Lee Y."/>
            <person name="Choi E.D."/>
            <person name="Segonzac C."/>
            <person name="Sohn K.H."/>
        </authorList>
    </citation>
    <scope>NUCLEOTIDE SEQUENCE [LARGE SCALE GENOMIC DNA]</scope>
    <source>
        <strain evidence="2 3">PRI2</strain>
    </source>
</reference>
<name>A0A4Z1NV58_9PEZI</name>
<protein>
    <submittedName>
        <fullName evidence="2">Uncharacterized protein</fullName>
    </submittedName>
</protein>
<keyword evidence="3" id="KW-1185">Reference proteome</keyword>
<comment type="caution">
    <text evidence="2">The sequence shown here is derived from an EMBL/GenBank/DDBJ whole genome shotgun (WGS) entry which is preliminary data.</text>
</comment>
<evidence type="ECO:0000256" key="1">
    <source>
        <dbReference type="SAM" id="Phobius"/>
    </source>
</evidence>
<dbReference type="AlphaFoldDB" id="A0A4Z1NV58"/>
<dbReference type="Proteomes" id="UP000298493">
    <property type="component" value="Unassembled WGS sequence"/>
</dbReference>
<keyword evidence="1" id="KW-0812">Transmembrane</keyword>
<feature type="transmembrane region" description="Helical" evidence="1">
    <location>
        <begin position="183"/>
        <end position="204"/>
    </location>
</feature>
<keyword evidence="1" id="KW-0472">Membrane</keyword>
<evidence type="ECO:0000313" key="3">
    <source>
        <dbReference type="Proteomes" id="UP000298493"/>
    </source>
</evidence>
<gene>
    <name evidence="2" type="ORF">E6O75_ATG05965</name>
</gene>
<accession>A0A4Z1NV58</accession>
<proteinExistence type="predicted"/>
<evidence type="ECO:0000313" key="2">
    <source>
        <dbReference type="EMBL" id="TID18844.1"/>
    </source>
</evidence>
<keyword evidence="1" id="KW-1133">Transmembrane helix</keyword>
<organism evidence="2 3">
    <name type="scientific">Venturia nashicola</name>
    <dbReference type="NCBI Taxonomy" id="86259"/>
    <lineage>
        <taxon>Eukaryota</taxon>
        <taxon>Fungi</taxon>
        <taxon>Dikarya</taxon>
        <taxon>Ascomycota</taxon>
        <taxon>Pezizomycotina</taxon>
        <taxon>Dothideomycetes</taxon>
        <taxon>Pleosporomycetidae</taxon>
        <taxon>Venturiales</taxon>
        <taxon>Venturiaceae</taxon>
        <taxon>Venturia</taxon>
    </lineage>
</organism>
<sequence length="214" mass="24122">MATNMPPEIISPAGLKVCLSRTSAKNSRLFVLEDITPAYIDAFGLYFDLDPSFFLQHLRNTNWENSIHASDASSLPSTKKSLTYCLWYPELLVFPRQPKSIFKESVEGRDGHFLQNTLEGWKTRRRTIIRQALLCFLLESQKSLDEAESSRLLATLGVLYLPSSLAAGILRMSQDFVAGSKRFWIFVAVEFPLLAVLLVLAGLLRGQHSISVIW</sequence>
<dbReference type="STRING" id="86259.A0A4Z1NV58"/>